<evidence type="ECO:0000313" key="3">
    <source>
        <dbReference type="EMBL" id="MBG0739320.1"/>
    </source>
</evidence>
<dbReference type="Gene3D" id="3.10.350.10">
    <property type="entry name" value="LysM domain"/>
    <property type="match status" value="1"/>
</dbReference>
<keyword evidence="4" id="KW-1185">Reference proteome</keyword>
<dbReference type="InterPro" id="IPR018392">
    <property type="entry name" value="LysM"/>
</dbReference>
<comment type="caution">
    <text evidence="3">The sequence shown here is derived from an EMBL/GenBank/DDBJ whole genome shotgun (WGS) entry which is preliminary data.</text>
</comment>
<dbReference type="RefSeq" id="WP_196396259.1">
    <property type="nucleotide sequence ID" value="NZ_JADNYM010000008.1"/>
</dbReference>
<protein>
    <submittedName>
        <fullName evidence="3">LysM peptidoglycan-binding domain-containing protein</fullName>
    </submittedName>
</protein>
<gene>
    <name evidence="3" type="ORF">IV500_07945</name>
</gene>
<feature type="transmembrane region" description="Helical" evidence="1">
    <location>
        <begin position="64"/>
        <end position="86"/>
    </location>
</feature>
<dbReference type="Pfam" id="PF01476">
    <property type="entry name" value="LysM"/>
    <property type="match status" value="1"/>
</dbReference>
<proteinExistence type="predicted"/>
<dbReference type="Proteomes" id="UP000655366">
    <property type="component" value="Unassembled WGS sequence"/>
</dbReference>
<dbReference type="InterPro" id="IPR036779">
    <property type="entry name" value="LysM_dom_sf"/>
</dbReference>
<feature type="transmembrane region" description="Helical" evidence="1">
    <location>
        <begin position="98"/>
        <end position="117"/>
    </location>
</feature>
<dbReference type="SMART" id="SM00257">
    <property type="entry name" value="LysM"/>
    <property type="match status" value="1"/>
</dbReference>
<reference evidence="3 4" key="1">
    <citation type="submission" date="2020-11" db="EMBL/GenBank/DDBJ databases">
        <title>Arthrobacter antarcticus sp. nov., isolated from Antarctic Soil.</title>
        <authorList>
            <person name="Li J."/>
        </authorList>
    </citation>
    <scope>NUCLEOTIDE SEQUENCE [LARGE SCALE GENOMIC DNA]</scope>
    <source>
        <strain evidence="3 4">Z1-20</strain>
    </source>
</reference>
<keyword evidence="1" id="KW-0472">Membrane</keyword>
<evidence type="ECO:0000313" key="4">
    <source>
        <dbReference type="Proteomes" id="UP000655366"/>
    </source>
</evidence>
<name>A0A931CMR2_9MICC</name>
<dbReference type="CDD" id="cd00118">
    <property type="entry name" value="LysM"/>
    <property type="match status" value="1"/>
</dbReference>
<sequence>MNATPVFDFAAARIERTGAAAHIVRSAQVSRTPQSDHTAGAVHNAGAVRPAGRAPLRLTRRGRFVLVGVPLMLAAIVVLVLAGFFTAPAQASVGSGSVGVHAATVTVLAGQTLWSIASTADSNRDPRDVVADLVELNNLSNSVLQPGQQLFVPLPG</sequence>
<evidence type="ECO:0000256" key="1">
    <source>
        <dbReference type="SAM" id="Phobius"/>
    </source>
</evidence>
<feature type="domain" description="LysM" evidence="2">
    <location>
        <begin position="103"/>
        <end position="152"/>
    </location>
</feature>
<organism evidence="3 4">
    <name type="scientific">Arthrobacter terrae</name>
    <dbReference type="NCBI Taxonomy" id="2935737"/>
    <lineage>
        <taxon>Bacteria</taxon>
        <taxon>Bacillati</taxon>
        <taxon>Actinomycetota</taxon>
        <taxon>Actinomycetes</taxon>
        <taxon>Micrococcales</taxon>
        <taxon>Micrococcaceae</taxon>
        <taxon>Arthrobacter</taxon>
    </lineage>
</organism>
<evidence type="ECO:0000259" key="2">
    <source>
        <dbReference type="PROSITE" id="PS51782"/>
    </source>
</evidence>
<dbReference type="EMBL" id="JADNYM010000008">
    <property type="protein sequence ID" value="MBG0739320.1"/>
    <property type="molecule type" value="Genomic_DNA"/>
</dbReference>
<accession>A0A931CMR2</accession>
<dbReference type="SUPFAM" id="SSF54106">
    <property type="entry name" value="LysM domain"/>
    <property type="match status" value="1"/>
</dbReference>
<keyword evidence="1" id="KW-0812">Transmembrane</keyword>
<dbReference type="PROSITE" id="PS51782">
    <property type="entry name" value="LYSM"/>
    <property type="match status" value="1"/>
</dbReference>
<dbReference type="AlphaFoldDB" id="A0A931CMR2"/>
<keyword evidence="1" id="KW-1133">Transmembrane helix</keyword>